<dbReference type="GO" id="GO:0004831">
    <property type="term" value="F:tyrosine-tRNA ligase activity"/>
    <property type="evidence" value="ECO:0007669"/>
    <property type="project" value="UniProtKB-EC"/>
</dbReference>
<name>A0A8X8WFQ4_SALSN</name>
<evidence type="ECO:0000313" key="15">
    <source>
        <dbReference type="EMBL" id="KAG6393865.1"/>
    </source>
</evidence>
<evidence type="ECO:0000256" key="4">
    <source>
        <dbReference type="ARBA" id="ARBA00013160"/>
    </source>
</evidence>
<evidence type="ECO:0000256" key="6">
    <source>
        <dbReference type="ARBA" id="ARBA00022598"/>
    </source>
</evidence>
<comment type="caution">
    <text evidence="15">The sequence shown here is derived from an EMBL/GenBank/DDBJ whole genome shotgun (WGS) entry which is preliminary data.</text>
</comment>
<sequence length="524" mass="58535">MENEGSSSNSNEVPPSQPLQSLSISPQPQLSLKERYDLVRSIGEECIQEDELERLLANKPNIVCYDGFEPSGRMHIAQGVMKAINVNKLTSAGCKVKIWIADWFAQLNNKMGGDLKKIQVIGQYLIEIWKAVGMNIEGGQVEFLWSSEEINSRAHEYWPLVMDIARRNKLPRVLRCCQIMGRSEQDELSAAQIFYPCMQCADIFFLKADICQLGMDQRKVNMLAREYCDDIKRKNKPIILSHHMLPGLQEGQEKMSKSDPSSSIFMEDEEADVNLKIKKAFCPPKVVEKNPCLEYIKYIVIPWFNEFTVERKPDNGGDKTFKSFEDLVADYESGQLHPGDLKPALAKALNRILQPVRDHFINDPKAKDLLKRVKVRPAVGGPAAENDVLHGCGPFQTAVERECFGCGRALRELAAVVAGGVAAAATEERALEAFGEGVFFADRLVAARLIRFEDGVVLLKAARAGAALHPREAAAGVEDESPLDGGSFKVKADEDVGRRRNKRAKKRKKMLIEGIMVKMMGEEI</sequence>
<evidence type="ECO:0000256" key="5">
    <source>
        <dbReference type="ARBA" id="ARBA00022490"/>
    </source>
</evidence>
<feature type="region of interest" description="Disordered" evidence="14">
    <location>
        <begin position="1"/>
        <end position="24"/>
    </location>
</feature>
<dbReference type="Proteomes" id="UP000298416">
    <property type="component" value="Unassembled WGS sequence"/>
</dbReference>
<organism evidence="15">
    <name type="scientific">Salvia splendens</name>
    <name type="common">Scarlet sage</name>
    <dbReference type="NCBI Taxonomy" id="180675"/>
    <lineage>
        <taxon>Eukaryota</taxon>
        <taxon>Viridiplantae</taxon>
        <taxon>Streptophyta</taxon>
        <taxon>Embryophyta</taxon>
        <taxon>Tracheophyta</taxon>
        <taxon>Spermatophyta</taxon>
        <taxon>Magnoliopsida</taxon>
        <taxon>eudicotyledons</taxon>
        <taxon>Gunneridae</taxon>
        <taxon>Pentapetalae</taxon>
        <taxon>asterids</taxon>
        <taxon>lamiids</taxon>
        <taxon>Lamiales</taxon>
        <taxon>Lamiaceae</taxon>
        <taxon>Nepetoideae</taxon>
        <taxon>Mentheae</taxon>
        <taxon>Salviinae</taxon>
        <taxon>Salvia</taxon>
        <taxon>Salvia subgen. Calosphace</taxon>
        <taxon>core Calosphace</taxon>
    </lineage>
</organism>
<dbReference type="GO" id="GO:0005524">
    <property type="term" value="F:ATP binding"/>
    <property type="evidence" value="ECO:0007669"/>
    <property type="project" value="UniProtKB-KW"/>
</dbReference>
<evidence type="ECO:0000256" key="1">
    <source>
        <dbReference type="ARBA" id="ARBA00002025"/>
    </source>
</evidence>
<evidence type="ECO:0000256" key="12">
    <source>
        <dbReference type="ARBA" id="ARBA00048248"/>
    </source>
</evidence>
<keyword evidence="6 13" id="KW-0436">Ligase</keyword>
<comment type="subcellular location">
    <subcellularLocation>
        <location evidence="2">Cytoplasm</location>
        <location evidence="2">Cytosol</location>
    </subcellularLocation>
</comment>
<dbReference type="InterPro" id="IPR002305">
    <property type="entry name" value="aa-tRNA-synth_Ic"/>
</dbReference>
<dbReference type="SUPFAM" id="SSF52374">
    <property type="entry name" value="Nucleotidylyl transferase"/>
    <property type="match status" value="1"/>
</dbReference>
<evidence type="ECO:0000256" key="8">
    <source>
        <dbReference type="ARBA" id="ARBA00022840"/>
    </source>
</evidence>
<keyword evidence="16" id="KW-1185">Reference proteome</keyword>
<evidence type="ECO:0000256" key="11">
    <source>
        <dbReference type="ARBA" id="ARBA00033323"/>
    </source>
</evidence>
<dbReference type="InterPro" id="IPR050489">
    <property type="entry name" value="Tyr-tRNA_synthase"/>
</dbReference>
<comment type="catalytic activity">
    <reaction evidence="12">
        <text>tRNA(Tyr) + L-tyrosine + ATP = L-tyrosyl-tRNA(Tyr) + AMP + diphosphate + H(+)</text>
        <dbReference type="Rhea" id="RHEA:10220"/>
        <dbReference type="Rhea" id="RHEA-COMP:9706"/>
        <dbReference type="Rhea" id="RHEA-COMP:9707"/>
        <dbReference type="ChEBI" id="CHEBI:15378"/>
        <dbReference type="ChEBI" id="CHEBI:30616"/>
        <dbReference type="ChEBI" id="CHEBI:33019"/>
        <dbReference type="ChEBI" id="CHEBI:58315"/>
        <dbReference type="ChEBI" id="CHEBI:78442"/>
        <dbReference type="ChEBI" id="CHEBI:78536"/>
        <dbReference type="ChEBI" id="CHEBI:456215"/>
        <dbReference type="EC" id="6.1.1.1"/>
    </reaction>
</comment>
<dbReference type="GO" id="GO:0006437">
    <property type="term" value="P:tyrosyl-tRNA aminoacylation"/>
    <property type="evidence" value="ECO:0007669"/>
    <property type="project" value="TreeGrafter"/>
</dbReference>
<evidence type="ECO:0000256" key="14">
    <source>
        <dbReference type="SAM" id="MobiDB-lite"/>
    </source>
</evidence>
<dbReference type="Pfam" id="PF00579">
    <property type="entry name" value="tRNA-synt_1b"/>
    <property type="match status" value="1"/>
</dbReference>
<reference evidence="15" key="2">
    <citation type="submission" date="2020-08" db="EMBL/GenBank/DDBJ databases">
        <title>Plant Genome Project.</title>
        <authorList>
            <person name="Zhang R.-G."/>
        </authorList>
    </citation>
    <scope>NUCLEOTIDE SEQUENCE</scope>
    <source>
        <strain evidence="15">Huo1</strain>
        <tissue evidence="15">Leaf</tissue>
    </source>
</reference>
<dbReference type="FunFam" id="3.40.50.620:FF:000085">
    <property type="entry name" value="Tyrosine--tRNA ligase 1 cytoplasmic"/>
    <property type="match status" value="1"/>
</dbReference>
<dbReference type="FunFam" id="3.40.50.620:FF:000103">
    <property type="entry name" value="tyrosine--tRNA ligase 1, cytoplasmic"/>
    <property type="match status" value="1"/>
</dbReference>
<keyword evidence="5" id="KW-0963">Cytoplasm</keyword>
<evidence type="ECO:0000313" key="16">
    <source>
        <dbReference type="Proteomes" id="UP000298416"/>
    </source>
</evidence>
<dbReference type="GO" id="GO:0005829">
    <property type="term" value="C:cytosol"/>
    <property type="evidence" value="ECO:0007669"/>
    <property type="project" value="UniProtKB-SubCell"/>
</dbReference>
<evidence type="ECO:0000256" key="2">
    <source>
        <dbReference type="ARBA" id="ARBA00004514"/>
    </source>
</evidence>
<keyword evidence="7 13" id="KW-0547">Nucleotide-binding</keyword>
<keyword evidence="10 13" id="KW-0030">Aminoacyl-tRNA synthetase</keyword>
<dbReference type="NCBIfam" id="NF006330">
    <property type="entry name" value="PRK08560.1"/>
    <property type="match status" value="1"/>
</dbReference>
<evidence type="ECO:0000256" key="9">
    <source>
        <dbReference type="ARBA" id="ARBA00022917"/>
    </source>
</evidence>
<dbReference type="Gene3D" id="3.40.50.620">
    <property type="entry name" value="HUPs"/>
    <property type="match status" value="2"/>
</dbReference>
<evidence type="ECO:0000256" key="13">
    <source>
        <dbReference type="RuleBase" id="RU363036"/>
    </source>
</evidence>
<dbReference type="PANTHER" id="PTHR46264:SF4">
    <property type="entry name" value="TYROSINE--TRNA LIGASE, CYTOPLASMIC"/>
    <property type="match status" value="1"/>
</dbReference>
<keyword evidence="8 13" id="KW-0067">ATP-binding</keyword>
<dbReference type="EC" id="6.1.1.1" evidence="4"/>
<evidence type="ECO:0000256" key="10">
    <source>
        <dbReference type="ARBA" id="ARBA00023146"/>
    </source>
</evidence>
<comment type="similarity">
    <text evidence="3 13">Belongs to the class-I aminoacyl-tRNA synthetase family.</text>
</comment>
<protein>
    <recommendedName>
        <fullName evidence="4">tyrosine--tRNA ligase</fullName>
        <ecNumber evidence="4">6.1.1.1</ecNumber>
    </recommendedName>
    <alternativeName>
        <fullName evidence="11">Tyrosyl-tRNA synthetase</fullName>
    </alternativeName>
</protein>
<dbReference type="PANTHER" id="PTHR46264">
    <property type="entry name" value="TYROSINE-TRNA LIGASE"/>
    <property type="match status" value="1"/>
</dbReference>
<proteinExistence type="inferred from homology"/>
<evidence type="ECO:0000256" key="3">
    <source>
        <dbReference type="ARBA" id="ARBA00005594"/>
    </source>
</evidence>
<evidence type="ECO:0000256" key="7">
    <source>
        <dbReference type="ARBA" id="ARBA00022741"/>
    </source>
</evidence>
<comment type="function">
    <text evidence="1">Catalyzes the attachment of tyrosine to tRNA(Tyr) in a two-step reaction: tyrosine is first activated by ATP to form Tyr-AMP and then transferred to the acceptor end of tRNA(Tyr).</text>
</comment>
<dbReference type="InterPro" id="IPR014729">
    <property type="entry name" value="Rossmann-like_a/b/a_fold"/>
</dbReference>
<accession>A0A8X8WFQ4</accession>
<keyword evidence="9 13" id="KW-0648">Protein biosynthesis</keyword>
<reference evidence="15" key="1">
    <citation type="submission" date="2018-01" db="EMBL/GenBank/DDBJ databases">
        <authorList>
            <person name="Mao J.F."/>
        </authorList>
    </citation>
    <scope>NUCLEOTIDE SEQUENCE</scope>
    <source>
        <strain evidence="15">Huo1</strain>
        <tissue evidence="15">Leaf</tissue>
    </source>
</reference>
<dbReference type="EMBL" id="PNBA02000017">
    <property type="protein sequence ID" value="KAG6393865.1"/>
    <property type="molecule type" value="Genomic_DNA"/>
</dbReference>
<dbReference type="AlphaFoldDB" id="A0A8X8WFQ4"/>
<gene>
    <name evidence="15" type="ORF">SASPL_144439</name>
</gene>